<dbReference type="InterPro" id="IPR029045">
    <property type="entry name" value="ClpP/crotonase-like_dom_sf"/>
</dbReference>
<name>A0A8H5AW97_9AGAR</name>
<dbReference type="Gene3D" id="3.90.226.10">
    <property type="entry name" value="2-enoyl-CoA Hydratase, Chain A, domain 1"/>
    <property type="match status" value="1"/>
</dbReference>
<dbReference type="OrthoDB" id="2139957at2759"/>
<organism evidence="1 2">
    <name type="scientific">Psilocybe cf. subviscida</name>
    <dbReference type="NCBI Taxonomy" id="2480587"/>
    <lineage>
        <taxon>Eukaryota</taxon>
        <taxon>Fungi</taxon>
        <taxon>Dikarya</taxon>
        <taxon>Basidiomycota</taxon>
        <taxon>Agaricomycotina</taxon>
        <taxon>Agaricomycetes</taxon>
        <taxon>Agaricomycetidae</taxon>
        <taxon>Agaricales</taxon>
        <taxon>Agaricineae</taxon>
        <taxon>Strophariaceae</taxon>
        <taxon>Psilocybe</taxon>
    </lineage>
</organism>
<sequence length="150" mass="16108">MLLNCDLVVADEKAVFALPEVKRGVVAVQGGIPRLAHAAGHQRAAEMLLLGKNVSAAEARDRFGFVNILAPADSVLPTALSLAQQIIANSPDAVQSTKQALLLSQGMGHNEVVHRHVWSDTSRRVYKGRNIKEGLKAFSEVRSPPISLLV</sequence>
<evidence type="ECO:0000313" key="1">
    <source>
        <dbReference type="EMBL" id="KAF5312114.1"/>
    </source>
</evidence>
<dbReference type="Proteomes" id="UP000567179">
    <property type="component" value="Unassembled WGS sequence"/>
</dbReference>
<dbReference type="GO" id="GO:0006635">
    <property type="term" value="P:fatty acid beta-oxidation"/>
    <property type="evidence" value="ECO:0007669"/>
    <property type="project" value="TreeGrafter"/>
</dbReference>
<evidence type="ECO:0000313" key="2">
    <source>
        <dbReference type="Proteomes" id="UP000567179"/>
    </source>
</evidence>
<dbReference type="EMBL" id="JAACJJ010000056">
    <property type="protein sequence ID" value="KAF5312114.1"/>
    <property type="molecule type" value="Genomic_DNA"/>
</dbReference>
<dbReference type="PANTHER" id="PTHR11941:SF158">
    <property type="entry name" value="ENOYL-COA HYDRATASE (AFU_ORTHOLOGUE AFUA_2G10650)"/>
    <property type="match status" value="1"/>
</dbReference>
<dbReference type="SUPFAM" id="SSF52096">
    <property type="entry name" value="ClpP/crotonase"/>
    <property type="match status" value="1"/>
</dbReference>
<reference evidence="1 2" key="1">
    <citation type="journal article" date="2020" name="ISME J.">
        <title>Uncovering the hidden diversity of litter-decomposition mechanisms in mushroom-forming fungi.</title>
        <authorList>
            <person name="Floudas D."/>
            <person name="Bentzer J."/>
            <person name="Ahren D."/>
            <person name="Johansson T."/>
            <person name="Persson P."/>
            <person name="Tunlid A."/>
        </authorList>
    </citation>
    <scope>NUCLEOTIDE SEQUENCE [LARGE SCALE GENOMIC DNA]</scope>
    <source>
        <strain evidence="1 2">CBS 101986</strain>
    </source>
</reference>
<dbReference type="InterPro" id="IPR001753">
    <property type="entry name" value="Enoyl-CoA_hydra/iso"/>
</dbReference>
<dbReference type="AlphaFoldDB" id="A0A8H5AW97"/>
<proteinExistence type="predicted"/>
<dbReference type="PANTHER" id="PTHR11941">
    <property type="entry name" value="ENOYL-COA HYDRATASE-RELATED"/>
    <property type="match status" value="1"/>
</dbReference>
<dbReference type="GO" id="GO:0005739">
    <property type="term" value="C:mitochondrion"/>
    <property type="evidence" value="ECO:0007669"/>
    <property type="project" value="TreeGrafter"/>
</dbReference>
<dbReference type="CDD" id="cd06558">
    <property type="entry name" value="crotonase-like"/>
    <property type="match status" value="1"/>
</dbReference>
<protein>
    <recommendedName>
        <fullName evidence="3">Enoyl-CoA hydratase</fullName>
    </recommendedName>
</protein>
<accession>A0A8H5AW97</accession>
<keyword evidence="2" id="KW-1185">Reference proteome</keyword>
<evidence type="ECO:0008006" key="3">
    <source>
        <dbReference type="Google" id="ProtNLM"/>
    </source>
</evidence>
<comment type="caution">
    <text evidence="1">The sequence shown here is derived from an EMBL/GenBank/DDBJ whole genome shotgun (WGS) entry which is preliminary data.</text>
</comment>
<gene>
    <name evidence="1" type="ORF">D9619_002431</name>
</gene>
<dbReference type="Pfam" id="PF00378">
    <property type="entry name" value="ECH_1"/>
    <property type="match status" value="1"/>
</dbReference>